<protein>
    <submittedName>
        <fullName evidence="1">Uncharacterized protein</fullName>
    </submittedName>
</protein>
<name>A0A841MU49_9BACT</name>
<keyword evidence="3" id="KW-1185">Reference proteome</keyword>
<dbReference type="AlphaFoldDB" id="A0A841MU49"/>
<evidence type="ECO:0000313" key="1">
    <source>
        <dbReference type="EMBL" id="MBB6326035.1"/>
    </source>
</evidence>
<evidence type="ECO:0000313" key="2">
    <source>
        <dbReference type="EMBL" id="MBB6326036.1"/>
    </source>
</evidence>
<evidence type="ECO:0000313" key="3">
    <source>
        <dbReference type="Proteomes" id="UP000588604"/>
    </source>
</evidence>
<dbReference type="Proteomes" id="UP000588604">
    <property type="component" value="Unassembled WGS sequence"/>
</dbReference>
<accession>A0A841MU49</accession>
<sequence length="36" mass="4260">MWLIYYAVQLINSFETNTTIIQNSLDMINLEPHEGF</sequence>
<comment type="caution">
    <text evidence="1">The sequence shown here is derived from an EMBL/GenBank/DDBJ whole genome shotgun (WGS) entry which is preliminary data.</text>
</comment>
<gene>
    <name evidence="1" type="ORF">FHS59_001663</name>
    <name evidence="2" type="ORF">FHS59_001664</name>
</gene>
<reference evidence="1 3" key="1">
    <citation type="submission" date="2020-08" db="EMBL/GenBank/DDBJ databases">
        <title>Genomic Encyclopedia of Type Strains, Phase IV (KMG-IV): sequencing the most valuable type-strain genomes for metagenomic binning, comparative biology and taxonomic classification.</title>
        <authorList>
            <person name="Goeker M."/>
        </authorList>
    </citation>
    <scope>NUCLEOTIDE SEQUENCE [LARGE SCALE GENOMIC DNA]</scope>
    <source>
        <strain evidence="1 3">DSM 102044</strain>
    </source>
</reference>
<dbReference type="EMBL" id="JACIJO010000002">
    <property type="protein sequence ID" value="MBB6326035.1"/>
    <property type="molecule type" value="Genomic_DNA"/>
</dbReference>
<proteinExistence type="predicted"/>
<dbReference type="EMBL" id="JACIJO010000002">
    <property type="protein sequence ID" value="MBB6326036.1"/>
    <property type="molecule type" value="Genomic_DNA"/>
</dbReference>
<organism evidence="1 3">
    <name type="scientific">Algoriphagus iocasae</name>
    <dbReference type="NCBI Taxonomy" id="1836499"/>
    <lineage>
        <taxon>Bacteria</taxon>
        <taxon>Pseudomonadati</taxon>
        <taxon>Bacteroidota</taxon>
        <taxon>Cytophagia</taxon>
        <taxon>Cytophagales</taxon>
        <taxon>Cyclobacteriaceae</taxon>
        <taxon>Algoriphagus</taxon>
    </lineage>
</organism>